<dbReference type="InterPro" id="IPR006722">
    <property type="entry name" value="Sedlin"/>
</dbReference>
<proteinExistence type="inferred from homology"/>
<dbReference type="EMBL" id="FN653033">
    <property type="protein sequence ID" value="CBY08761.1"/>
    <property type="molecule type" value="Genomic_DNA"/>
</dbReference>
<reference evidence="5" key="1">
    <citation type="journal article" date="2010" name="Science">
        <title>Plasticity of animal genome architecture unmasked by rapid evolution of a pelagic tunicate.</title>
        <authorList>
            <person name="Denoeud F."/>
            <person name="Henriet S."/>
            <person name="Mungpakdee S."/>
            <person name="Aury J.M."/>
            <person name="Da Silva C."/>
            <person name="Brinkmann H."/>
            <person name="Mikhaleva J."/>
            <person name="Olsen L.C."/>
            <person name="Jubin C."/>
            <person name="Canestro C."/>
            <person name="Bouquet J.M."/>
            <person name="Danks G."/>
            <person name="Poulain J."/>
            <person name="Campsteijn C."/>
            <person name="Adamski M."/>
            <person name="Cross I."/>
            <person name="Yadetie F."/>
            <person name="Muffato M."/>
            <person name="Louis A."/>
            <person name="Butcher S."/>
            <person name="Tsagkogeorga G."/>
            <person name="Konrad A."/>
            <person name="Singh S."/>
            <person name="Jensen M.F."/>
            <person name="Cong E.H."/>
            <person name="Eikeseth-Otteraa H."/>
            <person name="Noel B."/>
            <person name="Anthouard V."/>
            <person name="Porcel B.M."/>
            <person name="Kachouri-Lafond R."/>
            <person name="Nishino A."/>
            <person name="Ugolini M."/>
            <person name="Chourrout P."/>
            <person name="Nishida H."/>
            <person name="Aasland R."/>
            <person name="Huzurbazar S."/>
            <person name="Westhof E."/>
            <person name="Delsuc F."/>
            <person name="Lehrach H."/>
            <person name="Reinhardt R."/>
            <person name="Weissenbach J."/>
            <person name="Roy S.W."/>
            <person name="Artiguenave F."/>
            <person name="Postlethwait J.H."/>
            <person name="Manak J.R."/>
            <person name="Thompson E.M."/>
            <person name="Jaillon O."/>
            <person name="Du Pasquier L."/>
            <person name="Boudinot P."/>
            <person name="Liberles D.A."/>
            <person name="Volff J.N."/>
            <person name="Philippe H."/>
            <person name="Lenhard B."/>
            <person name="Roest Crollius H."/>
            <person name="Wincker P."/>
            <person name="Chourrout D."/>
        </authorList>
    </citation>
    <scope>NUCLEOTIDE SEQUENCE [LARGE SCALE GENOMIC DNA]</scope>
</reference>
<sequence>MCDSLMVIAANNTPIYQGFKKEANELELSFCAYSSLDVMDEKIMETQDIFLGTLYENETHRVYGYCPSSRMKFLALYKTSNQIVENQVKTKLKTLHTNYIKASANPFYQHGTILSTPSFVAASEELMSQD</sequence>
<dbReference type="InterPro" id="IPR044760">
    <property type="entry name" value="TRAPPC2L"/>
</dbReference>
<dbReference type="PANTHER" id="PTHR12403">
    <property type="entry name" value="TRAFFICKING PROTEIN PARTICLE COMPLEX SUBUNIT 2"/>
    <property type="match status" value="1"/>
</dbReference>
<dbReference type="CDD" id="cd14854">
    <property type="entry name" value="TRAPPC2L"/>
    <property type="match status" value="1"/>
</dbReference>
<comment type="similarity">
    <text evidence="2">Belongs to the TRAPP small subunits family. Sedlin subfamily.</text>
</comment>
<evidence type="ECO:0000256" key="2">
    <source>
        <dbReference type="ARBA" id="ARBA00006626"/>
    </source>
</evidence>
<dbReference type="InterPro" id="IPR011012">
    <property type="entry name" value="Longin-like_dom_sf"/>
</dbReference>
<evidence type="ECO:0000313" key="6">
    <source>
        <dbReference type="Proteomes" id="UP000001307"/>
    </source>
</evidence>
<evidence type="ECO:0000313" key="5">
    <source>
        <dbReference type="EMBL" id="CBY08761.1"/>
    </source>
</evidence>
<keyword evidence="3" id="KW-0813">Transport</keyword>
<evidence type="ECO:0000256" key="3">
    <source>
        <dbReference type="ARBA" id="ARBA00022892"/>
    </source>
</evidence>
<dbReference type="SUPFAM" id="SSF64356">
    <property type="entry name" value="SNARE-like"/>
    <property type="match status" value="1"/>
</dbReference>
<gene>
    <name evidence="5" type="ORF">GSOID_T00005597001</name>
</gene>
<dbReference type="Gene3D" id="3.30.450.70">
    <property type="match status" value="1"/>
</dbReference>
<dbReference type="AlphaFoldDB" id="E4XB78"/>
<accession>E4XB78</accession>
<dbReference type="Pfam" id="PF04628">
    <property type="entry name" value="Sedlin_N"/>
    <property type="match status" value="1"/>
</dbReference>
<evidence type="ECO:0000256" key="1">
    <source>
        <dbReference type="ARBA" id="ARBA00004556"/>
    </source>
</evidence>
<dbReference type="FunCoup" id="E4XB78">
    <property type="interactions" value="105"/>
</dbReference>
<dbReference type="GO" id="GO:0006888">
    <property type="term" value="P:endoplasmic reticulum to Golgi vesicle-mediated transport"/>
    <property type="evidence" value="ECO:0007669"/>
    <property type="project" value="InterPro"/>
</dbReference>
<dbReference type="GO" id="GO:0048471">
    <property type="term" value="C:perinuclear region of cytoplasm"/>
    <property type="evidence" value="ECO:0007669"/>
    <property type="project" value="UniProtKB-SubCell"/>
</dbReference>
<organism evidence="5">
    <name type="scientific">Oikopleura dioica</name>
    <name type="common">Tunicate</name>
    <dbReference type="NCBI Taxonomy" id="34765"/>
    <lineage>
        <taxon>Eukaryota</taxon>
        <taxon>Metazoa</taxon>
        <taxon>Chordata</taxon>
        <taxon>Tunicata</taxon>
        <taxon>Appendicularia</taxon>
        <taxon>Copelata</taxon>
        <taxon>Oikopleuridae</taxon>
        <taxon>Oikopleura</taxon>
    </lineage>
</organism>
<keyword evidence="3" id="KW-0931">ER-Golgi transport</keyword>
<dbReference type="OrthoDB" id="10258445at2759"/>
<comment type="subcellular location">
    <subcellularLocation>
        <location evidence="1">Cytoplasm</location>
        <location evidence="1">Perinuclear region</location>
    </subcellularLocation>
</comment>
<protein>
    <recommendedName>
        <fullName evidence="4">Trafficking protein particle complex subunit 2-like protein</fullName>
    </recommendedName>
</protein>
<name>E4XB78_OIKDI</name>
<keyword evidence="6" id="KW-1185">Reference proteome</keyword>
<dbReference type="InParanoid" id="E4XB78"/>
<evidence type="ECO:0000256" key="4">
    <source>
        <dbReference type="ARBA" id="ARBA00024408"/>
    </source>
</evidence>
<dbReference type="Proteomes" id="UP000001307">
    <property type="component" value="Unassembled WGS sequence"/>
</dbReference>